<dbReference type="AlphaFoldDB" id="A0A7J8FIW0"/>
<comment type="caution">
    <text evidence="2">The sequence shown here is derived from an EMBL/GenBank/DDBJ whole genome shotgun (WGS) entry which is preliminary data.</text>
</comment>
<reference evidence="2 3" key="1">
    <citation type="journal article" date="2020" name="Nature">
        <title>Six reference-quality genomes reveal evolution of bat adaptations.</title>
        <authorList>
            <person name="Jebb D."/>
            <person name="Huang Z."/>
            <person name="Pippel M."/>
            <person name="Hughes G.M."/>
            <person name="Lavrichenko K."/>
            <person name="Devanna P."/>
            <person name="Winkler S."/>
            <person name="Jermiin L.S."/>
            <person name="Skirmuntt E.C."/>
            <person name="Katzourakis A."/>
            <person name="Burkitt-Gray L."/>
            <person name="Ray D.A."/>
            <person name="Sullivan K.A.M."/>
            <person name="Roscito J.G."/>
            <person name="Kirilenko B.M."/>
            <person name="Davalos L.M."/>
            <person name="Corthals A.P."/>
            <person name="Power M.L."/>
            <person name="Jones G."/>
            <person name="Ransome R.D."/>
            <person name="Dechmann D.K.N."/>
            <person name="Locatelli A.G."/>
            <person name="Puechmaille S.J."/>
            <person name="Fedrigo O."/>
            <person name="Jarvis E.D."/>
            <person name="Hiller M."/>
            <person name="Vernes S.C."/>
            <person name="Myers E.W."/>
            <person name="Teeling E.C."/>
        </authorList>
    </citation>
    <scope>NUCLEOTIDE SEQUENCE [LARGE SCALE GENOMIC DNA]</scope>
    <source>
        <strain evidence="2">MRouAeg1</strain>
        <tissue evidence="2">Muscle</tissue>
    </source>
</reference>
<evidence type="ECO:0000313" key="2">
    <source>
        <dbReference type="EMBL" id="KAF6447703.1"/>
    </source>
</evidence>
<dbReference type="Proteomes" id="UP000593571">
    <property type="component" value="Unassembled WGS sequence"/>
</dbReference>
<evidence type="ECO:0000313" key="3">
    <source>
        <dbReference type="Proteomes" id="UP000593571"/>
    </source>
</evidence>
<proteinExistence type="predicted"/>
<dbReference type="EMBL" id="JACASE010000007">
    <property type="protein sequence ID" value="KAF6447703.1"/>
    <property type="molecule type" value="Genomic_DNA"/>
</dbReference>
<keyword evidence="3" id="KW-1185">Reference proteome</keyword>
<accession>A0A7J8FIW0</accession>
<feature type="compositionally biased region" description="Basic and acidic residues" evidence="1">
    <location>
        <begin position="51"/>
        <end position="70"/>
    </location>
</feature>
<sequence length="139" mass="15188">MRSPSWGGGRGGCFAFHRQPPSNESAAFHDPSCCPSRFRLLSHSANTHRASRPEAARWRRKDGLKQNPDPRGETYCELWEAFPCRVVVVGIVVTATHTSSDCCKLPAGPDLLNAHNPSEKRAPPPAVSQTRGLTRGEVS</sequence>
<name>A0A7J8FIW0_ROUAE</name>
<feature type="region of interest" description="Disordered" evidence="1">
    <location>
        <begin position="114"/>
        <end position="139"/>
    </location>
</feature>
<gene>
    <name evidence="2" type="ORF">HJG63_012082</name>
</gene>
<evidence type="ECO:0000256" key="1">
    <source>
        <dbReference type="SAM" id="MobiDB-lite"/>
    </source>
</evidence>
<protein>
    <submittedName>
        <fullName evidence="2">Uncharacterized protein</fullName>
    </submittedName>
</protein>
<organism evidence="2 3">
    <name type="scientific">Rousettus aegyptiacus</name>
    <name type="common">Egyptian fruit bat</name>
    <name type="synonym">Pteropus aegyptiacus</name>
    <dbReference type="NCBI Taxonomy" id="9407"/>
    <lineage>
        <taxon>Eukaryota</taxon>
        <taxon>Metazoa</taxon>
        <taxon>Chordata</taxon>
        <taxon>Craniata</taxon>
        <taxon>Vertebrata</taxon>
        <taxon>Euteleostomi</taxon>
        <taxon>Mammalia</taxon>
        <taxon>Eutheria</taxon>
        <taxon>Laurasiatheria</taxon>
        <taxon>Chiroptera</taxon>
        <taxon>Yinpterochiroptera</taxon>
        <taxon>Pteropodoidea</taxon>
        <taxon>Pteropodidae</taxon>
        <taxon>Rousettinae</taxon>
        <taxon>Rousettus</taxon>
    </lineage>
</organism>
<feature type="region of interest" description="Disordered" evidence="1">
    <location>
        <begin position="45"/>
        <end position="70"/>
    </location>
</feature>